<sequence length="107" mass="12064">MGKEGCWRVMKEQHRSLLLQGNESNGNQINLHCSPGKFWARHCSTQNGQCSVNSKIQQLNRDYGEDSNIPNFLRLVFTNKTAQNIGSPFGVEMPSESSTNIRNLPIK</sequence>
<comment type="caution">
    <text evidence="2">The sequence shown here is derived from an EMBL/GenBank/DDBJ whole genome shotgun (WGS) entry which is preliminary data.</text>
</comment>
<name>A0AAN9PJV0_CLITE</name>
<gene>
    <name evidence="2" type="ORF">RJT34_11774</name>
</gene>
<keyword evidence="3" id="KW-1185">Reference proteome</keyword>
<reference evidence="2 3" key="1">
    <citation type="submission" date="2024-01" db="EMBL/GenBank/DDBJ databases">
        <title>The genomes of 5 underutilized Papilionoideae crops provide insights into root nodulation and disease resistance.</title>
        <authorList>
            <person name="Yuan L."/>
        </authorList>
    </citation>
    <scope>NUCLEOTIDE SEQUENCE [LARGE SCALE GENOMIC DNA]</scope>
    <source>
        <strain evidence="2">LY-2023</strain>
        <tissue evidence="2">Leaf</tissue>
    </source>
</reference>
<dbReference type="AlphaFoldDB" id="A0AAN9PJV0"/>
<proteinExistence type="predicted"/>
<feature type="compositionally biased region" description="Polar residues" evidence="1">
    <location>
        <begin position="95"/>
        <end position="107"/>
    </location>
</feature>
<dbReference type="Proteomes" id="UP001359559">
    <property type="component" value="Unassembled WGS sequence"/>
</dbReference>
<evidence type="ECO:0000313" key="3">
    <source>
        <dbReference type="Proteomes" id="UP001359559"/>
    </source>
</evidence>
<evidence type="ECO:0000313" key="2">
    <source>
        <dbReference type="EMBL" id="KAK7300921.1"/>
    </source>
</evidence>
<dbReference type="EMBL" id="JAYKXN010000003">
    <property type="protein sequence ID" value="KAK7300921.1"/>
    <property type="molecule type" value="Genomic_DNA"/>
</dbReference>
<evidence type="ECO:0000256" key="1">
    <source>
        <dbReference type="SAM" id="MobiDB-lite"/>
    </source>
</evidence>
<protein>
    <submittedName>
        <fullName evidence="2">Uncharacterized protein</fullName>
    </submittedName>
</protein>
<accession>A0AAN9PJV0</accession>
<feature type="region of interest" description="Disordered" evidence="1">
    <location>
        <begin position="88"/>
        <end position="107"/>
    </location>
</feature>
<organism evidence="2 3">
    <name type="scientific">Clitoria ternatea</name>
    <name type="common">Butterfly pea</name>
    <dbReference type="NCBI Taxonomy" id="43366"/>
    <lineage>
        <taxon>Eukaryota</taxon>
        <taxon>Viridiplantae</taxon>
        <taxon>Streptophyta</taxon>
        <taxon>Embryophyta</taxon>
        <taxon>Tracheophyta</taxon>
        <taxon>Spermatophyta</taxon>
        <taxon>Magnoliopsida</taxon>
        <taxon>eudicotyledons</taxon>
        <taxon>Gunneridae</taxon>
        <taxon>Pentapetalae</taxon>
        <taxon>rosids</taxon>
        <taxon>fabids</taxon>
        <taxon>Fabales</taxon>
        <taxon>Fabaceae</taxon>
        <taxon>Papilionoideae</taxon>
        <taxon>50 kb inversion clade</taxon>
        <taxon>NPAAA clade</taxon>
        <taxon>indigoferoid/millettioid clade</taxon>
        <taxon>Phaseoleae</taxon>
        <taxon>Clitoria</taxon>
    </lineage>
</organism>